<dbReference type="PANTHER" id="PTHR36582">
    <property type="entry name" value="ANTITOXIN PARD"/>
    <property type="match status" value="1"/>
</dbReference>
<dbReference type="NCBIfam" id="TIGR02606">
    <property type="entry name" value="antidote_CC2985"/>
    <property type="match status" value="1"/>
</dbReference>
<dbReference type="Gene3D" id="6.10.10.120">
    <property type="entry name" value="Antitoxin ParD1-like"/>
    <property type="match status" value="1"/>
</dbReference>
<dbReference type="EMBL" id="JABBFV010000003">
    <property type="protein sequence ID" value="NML09660.1"/>
    <property type="molecule type" value="Genomic_DNA"/>
</dbReference>
<organism evidence="3 4">
    <name type="scientific">Sphingobium psychrophilum</name>
    <dbReference type="NCBI Taxonomy" id="2728834"/>
    <lineage>
        <taxon>Bacteria</taxon>
        <taxon>Pseudomonadati</taxon>
        <taxon>Pseudomonadota</taxon>
        <taxon>Alphaproteobacteria</taxon>
        <taxon>Sphingomonadales</taxon>
        <taxon>Sphingomonadaceae</taxon>
        <taxon>Sphingobium</taxon>
    </lineage>
</organism>
<accession>A0A7X9WTM0</accession>
<dbReference type="CDD" id="cd22231">
    <property type="entry name" value="RHH_NikR_HicB-like"/>
    <property type="match status" value="1"/>
</dbReference>
<evidence type="ECO:0000256" key="2">
    <source>
        <dbReference type="ARBA" id="ARBA00022649"/>
    </source>
</evidence>
<dbReference type="InterPro" id="IPR022789">
    <property type="entry name" value="ParD"/>
</dbReference>
<evidence type="ECO:0000313" key="3">
    <source>
        <dbReference type="EMBL" id="NML09660.1"/>
    </source>
</evidence>
<name>A0A7X9WTM0_9SPHN</name>
<sequence length="93" mass="10405">MATMNVSLPDPMRDYVQNRIDSGQYASVSDYVRDLIRRDQSAIVDEERWLKELDASIDESLQEMKAGGGHDLDDVCDTIIADIQKSASGASRR</sequence>
<evidence type="ECO:0000313" key="4">
    <source>
        <dbReference type="Proteomes" id="UP000519023"/>
    </source>
</evidence>
<evidence type="ECO:0000256" key="1">
    <source>
        <dbReference type="ARBA" id="ARBA00008580"/>
    </source>
</evidence>
<dbReference type="SUPFAM" id="SSF47598">
    <property type="entry name" value="Ribbon-helix-helix"/>
    <property type="match status" value="1"/>
</dbReference>
<proteinExistence type="inferred from homology"/>
<comment type="caution">
    <text evidence="3">The sequence shown here is derived from an EMBL/GenBank/DDBJ whole genome shotgun (WGS) entry which is preliminary data.</text>
</comment>
<keyword evidence="4" id="KW-1185">Reference proteome</keyword>
<comment type="similarity">
    <text evidence="1">Belongs to the ParD antitoxin family.</text>
</comment>
<dbReference type="InterPro" id="IPR038296">
    <property type="entry name" value="ParD_sf"/>
</dbReference>
<reference evidence="3 4" key="1">
    <citation type="submission" date="2020-04" db="EMBL/GenBank/DDBJ databases">
        <title>Sphingobium sp. AR-3-1 isolated from Arctic soil.</title>
        <authorList>
            <person name="Dahal R.H."/>
            <person name="Chaudhary D.K."/>
        </authorList>
    </citation>
    <scope>NUCLEOTIDE SEQUENCE [LARGE SCALE GENOMIC DNA]</scope>
    <source>
        <strain evidence="3 4">AR-3-1</strain>
    </source>
</reference>
<dbReference type="GO" id="GO:0006355">
    <property type="term" value="P:regulation of DNA-templated transcription"/>
    <property type="evidence" value="ECO:0007669"/>
    <property type="project" value="InterPro"/>
</dbReference>
<dbReference type="InterPro" id="IPR010985">
    <property type="entry name" value="Ribbon_hlx_hlx"/>
</dbReference>
<dbReference type="AlphaFoldDB" id="A0A7X9WTM0"/>
<dbReference type="PANTHER" id="PTHR36582:SF2">
    <property type="entry name" value="ANTITOXIN PARD"/>
    <property type="match status" value="1"/>
</dbReference>
<gene>
    <name evidence="3" type="ORF">HHL08_05785</name>
</gene>
<dbReference type="Proteomes" id="UP000519023">
    <property type="component" value="Unassembled WGS sequence"/>
</dbReference>
<protein>
    <submittedName>
        <fullName evidence="3">Type II toxin-antitoxin system ParD family antitoxin</fullName>
    </submittedName>
</protein>
<keyword evidence="2" id="KW-1277">Toxin-antitoxin system</keyword>